<dbReference type="InterPro" id="IPR000014">
    <property type="entry name" value="PAS"/>
</dbReference>
<dbReference type="InterPro" id="IPR029787">
    <property type="entry name" value="Nucleotide_cyclase"/>
</dbReference>
<dbReference type="NCBIfam" id="TIGR00229">
    <property type="entry name" value="sensory_box"/>
    <property type="match status" value="1"/>
</dbReference>
<sequence length="448" mass="48828">MTGLAASHDDLASEYEALLSFMYLSPVGIVRSDASGTVDMMNPMAAQLLMPLVKASAMSNIFDALGAVAPELRNLVSSFEQERGNVCENHRLFVSPTKANSVVLSCSIIKVNADLLMTVLTDISRQVAAERRVRQTEAWLAGIYTSVNDFAFFTLDARGCVETWHASIARLADFSADDIVGKPLDTFYAPSERKKGWLPEHVALARDDGWHIEECWCETKSGRRFWGQILVSVLREDSGDISGYSVVIRDATERKVTSDNLERLLTTDHLTGASNRAYFFELAEAELARAKRYERPLSLVMLDADHFKQINDTAGHKAGDEVLKRIVLESRAILRASDVVGRLGGEEFVLLLSSTASHDATEIAERLRASIEHALIEIDGQSIRATVSLGVASLSESDASLDDLLSAADSALYDAKRAGRNCVRVSAPDALCKSASNTNGAPSDAGRR</sequence>
<feature type="domain" description="PAS" evidence="1">
    <location>
        <begin position="152"/>
        <end position="193"/>
    </location>
</feature>
<dbReference type="Pfam" id="PF13426">
    <property type="entry name" value="PAS_9"/>
    <property type="match status" value="1"/>
</dbReference>
<dbReference type="CDD" id="cd01949">
    <property type="entry name" value="GGDEF"/>
    <property type="match status" value="1"/>
</dbReference>
<reference evidence="4 5" key="1">
    <citation type="submission" date="2019-08" db="EMBL/GenBank/DDBJ databases">
        <authorList>
            <person name="Peeters C."/>
        </authorList>
    </citation>
    <scope>NUCLEOTIDE SEQUENCE [LARGE SCALE GENOMIC DNA]</scope>
    <source>
        <strain evidence="4 5">LMG 31014</strain>
    </source>
</reference>
<dbReference type="Pfam" id="PF00990">
    <property type="entry name" value="GGDEF"/>
    <property type="match status" value="1"/>
</dbReference>
<dbReference type="Gene3D" id="3.30.70.270">
    <property type="match status" value="1"/>
</dbReference>
<accession>A0ABY6VPV3</accession>
<protein>
    <submittedName>
        <fullName evidence="4">PAS/PAC sensor-containing diguanylate cyclase</fullName>
    </submittedName>
</protein>
<evidence type="ECO:0000259" key="3">
    <source>
        <dbReference type="PROSITE" id="PS50887"/>
    </source>
</evidence>
<organism evidence="4 5">
    <name type="scientific">Pandoraea soli</name>
    <dbReference type="NCBI Taxonomy" id="2508293"/>
    <lineage>
        <taxon>Bacteria</taxon>
        <taxon>Pseudomonadati</taxon>
        <taxon>Pseudomonadota</taxon>
        <taxon>Betaproteobacteria</taxon>
        <taxon>Burkholderiales</taxon>
        <taxon>Burkholderiaceae</taxon>
        <taxon>Pandoraea</taxon>
    </lineage>
</organism>
<keyword evidence="5" id="KW-1185">Reference proteome</keyword>
<name>A0ABY6VPV3_9BURK</name>
<dbReference type="PROSITE" id="PS50887">
    <property type="entry name" value="GGDEF"/>
    <property type="match status" value="1"/>
</dbReference>
<dbReference type="InterPro" id="IPR052163">
    <property type="entry name" value="DGC-Regulatory_Protein"/>
</dbReference>
<evidence type="ECO:0000313" key="4">
    <source>
        <dbReference type="EMBL" id="VVD73797.1"/>
    </source>
</evidence>
<dbReference type="InterPro" id="IPR000700">
    <property type="entry name" value="PAS-assoc_C"/>
</dbReference>
<dbReference type="Gene3D" id="3.30.450.20">
    <property type="entry name" value="PAS domain"/>
    <property type="match status" value="1"/>
</dbReference>
<proteinExistence type="predicted"/>
<dbReference type="CDD" id="cd00130">
    <property type="entry name" value="PAS"/>
    <property type="match status" value="1"/>
</dbReference>
<dbReference type="PROSITE" id="PS50112">
    <property type="entry name" value="PAS"/>
    <property type="match status" value="1"/>
</dbReference>
<evidence type="ECO:0000259" key="2">
    <source>
        <dbReference type="PROSITE" id="PS50113"/>
    </source>
</evidence>
<evidence type="ECO:0000313" key="5">
    <source>
        <dbReference type="Proteomes" id="UP000405357"/>
    </source>
</evidence>
<feature type="domain" description="PAC" evidence="2">
    <location>
        <begin position="206"/>
        <end position="263"/>
    </location>
</feature>
<dbReference type="Proteomes" id="UP000405357">
    <property type="component" value="Unassembled WGS sequence"/>
</dbReference>
<dbReference type="PANTHER" id="PTHR46663:SF4">
    <property type="entry name" value="DIGUANYLATE CYCLASE DGCT-RELATED"/>
    <property type="match status" value="1"/>
</dbReference>
<dbReference type="SUPFAM" id="SSF55073">
    <property type="entry name" value="Nucleotide cyclase"/>
    <property type="match status" value="1"/>
</dbReference>
<gene>
    <name evidence="4" type="ORF">PSO31014_00752</name>
</gene>
<dbReference type="InterPro" id="IPR043128">
    <property type="entry name" value="Rev_trsase/Diguanyl_cyclase"/>
</dbReference>
<dbReference type="NCBIfam" id="TIGR00254">
    <property type="entry name" value="GGDEF"/>
    <property type="match status" value="1"/>
</dbReference>
<feature type="domain" description="GGDEF" evidence="3">
    <location>
        <begin position="295"/>
        <end position="428"/>
    </location>
</feature>
<dbReference type="SMART" id="SM00267">
    <property type="entry name" value="GGDEF"/>
    <property type="match status" value="1"/>
</dbReference>
<dbReference type="PANTHER" id="PTHR46663">
    <property type="entry name" value="DIGUANYLATE CYCLASE DGCT-RELATED"/>
    <property type="match status" value="1"/>
</dbReference>
<dbReference type="PROSITE" id="PS50113">
    <property type="entry name" value="PAC"/>
    <property type="match status" value="1"/>
</dbReference>
<dbReference type="InterPro" id="IPR000160">
    <property type="entry name" value="GGDEF_dom"/>
</dbReference>
<evidence type="ECO:0000259" key="1">
    <source>
        <dbReference type="PROSITE" id="PS50112"/>
    </source>
</evidence>
<dbReference type="InterPro" id="IPR035965">
    <property type="entry name" value="PAS-like_dom_sf"/>
</dbReference>
<comment type="caution">
    <text evidence="4">The sequence shown here is derived from an EMBL/GenBank/DDBJ whole genome shotgun (WGS) entry which is preliminary data.</text>
</comment>
<dbReference type="EMBL" id="CABPSG010000001">
    <property type="protein sequence ID" value="VVD73797.1"/>
    <property type="molecule type" value="Genomic_DNA"/>
</dbReference>
<dbReference type="SUPFAM" id="SSF55785">
    <property type="entry name" value="PYP-like sensor domain (PAS domain)"/>
    <property type="match status" value="1"/>
</dbReference>